<name>A0A4C1X920_EUMVA</name>
<keyword evidence="2" id="KW-1185">Reference proteome</keyword>
<evidence type="ECO:0000313" key="1">
    <source>
        <dbReference type="EMBL" id="GBP59663.1"/>
    </source>
</evidence>
<gene>
    <name evidence="1" type="ORF">EVAR_39819_1</name>
</gene>
<sequence length="125" mass="14306">MDEVVKAPKSTKFGKAAGYDKVSSEMLRCGGGIMASLLYQLFDQYWKSCRVLNGWCKAVIVLLYNGSRQVHKLPLSYLLSAVGKLYTKIIIERVMYETKIGSGTYKRDFEMGWGVRTKFFLARHY</sequence>
<dbReference type="EMBL" id="BGZK01000767">
    <property type="protein sequence ID" value="GBP59663.1"/>
    <property type="molecule type" value="Genomic_DNA"/>
</dbReference>
<reference evidence="1 2" key="1">
    <citation type="journal article" date="2019" name="Commun. Biol.">
        <title>The bagworm genome reveals a unique fibroin gene that provides high tensile strength.</title>
        <authorList>
            <person name="Kono N."/>
            <person name="Nakamura H."/>
            <person name="Ohtoshi R."/>
            <person name="Tomita M."/>
            <person name="Numata K."/>
            <person name="Arakawa K."/>
        </authorList>
    </citation>
    <scope>NUCLEOTIDE SEQUENCE [LARGE SCALE GENOMIC DNA]</scope>
</reference>
<dbReference type="AlphaFoldDB" id="A0A4C1X920"/>
<dbReference type="OrthoDB" id="425681at2759"/>
<organism evidence="1 2">
    <name type="scientific">Eumeta variegata</name>
    <name type="common">Bagworm moth</name>
    <name type="synonym">Eumeta japonica</name>
    <dbReference type="NCBI Taxonomy" id="151549"/>
    <lineage>
        <taxon>Eukaryota</taxon>
        <taxon>Metazoa</taxon>
        <taxon>Ecdysozoa</taxon>
        <taxon>Arthropoda</taxon>
        <taxon>Hexapoda</taxon>
        <taxon>Insecta</taxon>
        <taxon>Pterygota</taxon>
        <taxon>Neoptera</taxon>
        <taxon>Endopterygota</taxon>
        <taxon>Lepidoptera</taxon>
        <taxon>Glossata</taxon>
        <taxon>Ditrysia</taxon>
        <taxon>Tineoidea</taxon>
        <taxon>Psychidae</taxon>
        <taxon>Oiketicinae</taxon>
        <taxon>Eumeta</taxon>
    </lineage>
</organism>
<evidence type="ECO:0000313" key="2">
    <source>
        <dbReference type="Proteomes" id="UP000299102"/>
    </source>
</evidence>
<dbReference type="Proteomes" id="UP000299102">
    <property type="component" value="Unassembled WGS sequence"/>
</dbReference>
<accession>A0A4C1X920</accession>
<protein>
    <submittedName>
        <fullName evidence="1">Uncharacterized protein</fullName>
    </submittedName>
</protein>
<proteinExistence type="predicted"/>
<comment type="caution">
    <text evidence="1">The sequence shown here is derived from an EMBL/GenBank/DDBJ whole genome shotgun (WGS) entry which is preliminary data.</text>
</comment>